<evidence type="ECO:0000256" key="3">
    <source>
        <dbReference type="ARBA" id="ARBA00022741"/>
    </source>
</evidence>
<evidence type="ECO:0000259" key="8">
    <source>
        <dbReference type="Pfam" id="PF00122"/>
    </source>
</evidence>
<keyword evidence="4" id="KW-0067">ATP-binding</keyword>
<dbReference type="GO" id="GO:0015662">
    <property type="term" value="F:P-type ion transporter activity"/>
    <property type="evidence" value="ECO:0007669"/>
    <property type="project" value="UniProtKB-ARBA"/>
</dbReference>
<evidence type="ECO:0000259" key="9">
    <source>
        <dbReference type="Pfam" id="PF00689"/>
    </source>
</evidence>
<dbReference type="SUPFAM" id="SSF81653">
    <property type="entry name" value="Calcium ATPase, transduction domain A"/>
    <property type="match status" value="1"/>
</dbReference>
<evidence type="ECO:0000313" key="12">
    <source>
        <dbReference type="Proteomes" id="UP000060699"/>
    </source>
</evidence>
<dbReference type="PROSITE" id="PS00154">
    <property type="entry name" value="ATPASE_E1_E2"/>
    <property type="match status" value="1"/>
</dbReference>
<dbReference type="InterPro" id="IPR008250">
    <property type="entry name" value="ATPase_P-typ_transduc_dom_A_sf"/>
</dbReference>
<proteinExistence type="predicted"/>
<dbReference type="NCBIfam" id="TIGR01494">
    <property type="entry name" value="ATPase_P-type"/>
    <property type="match status" value="2"/>
</dbReference>
<dbReference type="Gene3D" id="1.20.1110.10">
    <property type="entry name" value="Calcium-transporting ATPase, transmembrane domain"/>
    <property type="match status" value="2"/>
</dbReference>
<dbReference type="InterPro" id="IPR044492">
    <property type="entry name" value="P_typ_ATPase_HD_dom"/>
</dbReference>
<dbReference type="GO" id="GO:0016020">
    <property type="term" value="C:membrane"/>
    <property type="evidence" value="ECO:0007669"/>
    <property type="project" value="UniProtKB-SubCell"/>
</dbReference>
<dbReference type="SUPFAM" id="SSF56784">
    <property type="entry name" value="HAD-like"/>
    <property type="match status" value="1"/>
</dbReference>
<organism evidence="11 12">
    <name type="scientific">Roseateles depolymerans</name>
    <dbReference type="NCBI Taxonomy" id="76731"/>
    <lineage>
        <taxon>Bacteria</taxon>
        <taxon>Pseudomonadati</taxon>
        <taxon>Pseudomonadota</taxon>
        <taxon>Betaproteobacteria</taxon>
        <taxon>Burkholderiales</taxon>
        <taxon>Sphaerotilaceae</taxon>
        <taxon>Roseateles</taxon>
    </lineage>
</organism>
<keyword evidence="12" id="KW-1185">Reference proteome</keyword>
<dbReference type="GO" id="GO:0016887">
    <property type="term" value="F:ATP hydrolysis activity"/>
    <property type="evidence" value="ECO:0007669"/>
    <property type="project" value="InterPro"/>
</dbReference>
<keyword evidence="7" id="KW-0472">Membrane</keyword>
<dbReference type="SFLD" id="SFLDS00003">
    <property type="entry name" value="Haloacid_Dehalogenase"/>
    <property type="match status" value="1"/>
</dbReference>
<dbReference type="InterPro" id="IPR004014">
    <property type="entry name" value="ATPase_P-typ_cation-transptr_N"/>
</dbReference>
<dbReference type="PATRIC" id="fig|76731.3.peg.2765"/>
<dbReference type="Proteomes" id="UP000060699">
    <property type="component" value="Chromosome"/>
</dbReference>
<evidence type="ECO:0000256" key="7">
    <source>
        <dbReference type="ARBA" id="ARBA00023136"/>
    </source>
</evidence>
<dbReference type="PANTHER" id="PTHR42861">
    <property type="entry name" value="CALCIUM-TRANSPORTING ATPASE"/>
    <property type="match status" value="1"/>
</dbReference>
<comment type="subcellular location">
    <subcellularLocation>
        <location evidence="1">Membrane</location>
        <topology evidence="1">Multi-pass membrane protein</topology>
    </subcellularLocation>
</comment>
<evidence type="ECO:0000256" key="1">
    <source>
        <dbReference type="ARBA" id="ARBA00004141"/>
    </source>
</evidence>
<dbReference type="SUPFAM" id="SSF81665">
    <property type="entry name" value="Calcium ATPase, transmembrane domain M"/>
    <property type="match status" value="1"/>
</dbReference>
<sequence length="871" mass="91597">MRASAGLTSAQVTQRRQVSGYNDLARAKPSRWSALLASVVREPMFVLLLLAASLYVLIGDLGEGLMLGCFALLSVGLVIFQEWRSARALDALRELSAPKVRVQRDGAACVIDARELVPGDTLLIGEGERVGADAVVIASSGLSVDESMLTGESAPVAKVAAGPNWQAAWPTREGAADSPVASSFSGARPSGCEDSQVFAGTLVVRGEGVAEVVAIGEDSQLGRIGASLAGMEQVRSPLEEQIRRLALAFSVLALASCAALALWYGALHGRWLEGLLAAIALGMSMLPEEFPMVLSVFFALGAWRMSRIRVLVRRSAVIEALGACTVLCLDKTGTMTENRMAVRALHVAGNRLMLPADRSQRKAQISQLSPSGRGLIVAAQAAVSPGSVDPMDLDILSLPIESHGLSDLQQDWLAQDRRLVRHDGMTPECLVMANLWSGAHGRWCAAKGAPEAVARLCGLGGEELATLNAQILALAAQGLRVIAVAQSRCAEDTPAALHDQAFQFTGLLAFEDPLRPAVPPAIADARAAGIAVFMITGDHVATAMAIAGQAGIDVSGGVLEGAALEGLSDLDLREAVRQVRVFARVRPQHKLRIVQALRANDEVVAMTGDGVNDAPALHAAHAGIAMGRRGTDVAREAAGIVLLDDDVSHIIGGIRLGRRIYDNLLKAIAYIAAIHVPIAGLTLLPLLIGLPPLMGPVHVVLVEMVVDPMCSLAFENAPASSDLMQRPPRRRGGTVPALRHLTTGLLQGGLLLVATLAVYCVALRWDLPAEEARTLAIVALMVGNLMLVAQNVMLGNGWRSLTEPGAHAYWLVALVTVALFAGLIAWTPGRTLLRMAQPSAMGLAAAILAVLVVSLVAAQLSKRRLVAAAFP</sequence>
<protein>
    <submittedName>
        <fullName evidence="11">ATPase</fullName>
    </submittedName>
</protein>
<dbReference type="InterPro" id="IPR006068">
    <property type="entry name" value="ATPase_P-typ_cation-transptr_C"/>
</dbReference>
<evidence type="ECO:0000256" key="6">
    <source>
        <dbReference type="ARBA" id="ARBA00022989"/>
    </source>
</evidence>
<dbReference type="Pfam" id="PF00702">
    <property type="entry name" value="Hydrolase"/>
    <property type="match status" value="1"/>
</dbReference>
<dbReference type="SFLD" id="SFLDF00027">
    <property type="entry name" value="p-type_atpase"/>
    <property type="match status" value="1"/>
</dbReference>
<dbReference type="AlphaFoldDB" id="A0A0U3L7A5"/>
<keyword evidence="6" id="KW-1133">Transmembrane helix</keyword>
<dbReference type="Pfam" id="PF00122">
    <property type="entry name" value="E1-E2_ATPase"/>
    <property type="match status" value="1"/>
</dbReference>
<dbReference type="EMBL" id="CP013729">
    <property type="protein sequence ID" value="ALV07166.1"/>
    <property type="molecule type" value="Genomic_DNA"/>
</dbReference>
<evidence type="ECO:0000256" key="5">
    <source>
        <dbReference type="ARBA" id="ARBA00022967"/>
    </source>
</evidence>
<dbReference type="GO" id="GO:0005524">
    <property type="term" value="F:ATP binding"/>
    <property type="evidence" value="ECO:0007669"/>
    <property type="project" value="UniProtKB-KW"/>
</dbReference>
<dbReference type="PRINTS" id="PR00119">
    <property type="entry name" value="CATATPASE"/>
</dbReference>
<dbReference type="Pfam" id="PF00689">
    <property type="entry name" value="Cation_ATPase_C"/>
    <property type="match status" value="1"/>
</dbReference>
<gene>
    <name evidence="11" type="ORF">RD2015_2701</name>
</gene>
<dbReference type="InterPro" id="IPR023299">
    <property type="entry name" value="ATPase_P-typ_cyto_dom_N"/>
</dbReference>
<keyword evidence="5" id="KW-1278">Translocase</keyword>
<dbReference type="InterPro" id="IPR001757">
    <property type="entry name" value="P_typ_ATPase"/>
</dbReference>
<dbReference type="InterPro" id="IPR023214">
    <property type="entry name" value="HAD_sf"/>
</dbReference>
<feature type="domain" description="Cation-transporting P-type ATPase N-terminal" evidence="10">
    <location>
        <begin position="5"/>
        <end position="52"/>
    </location>
</feature>
<keyword evidence="3" id="KW-0547">Nucleotide-binding</keyword>
<dbReference type="Pfam" id="PF00690">
    <property type="entry name" value="Cation_ATPase_N"/>
    <property type="match status" value="1"/>
</dbReference>
<evidence type="ECO:0000313" key="11">
    <source>
        <dbReference type="EMBL" id="ALV07166.1"/>
    </source>
</evidence>
<dbReference type="RefSeq" id="WP_058935334.1">
    <property type="nucleotide sequence ID" value="NZ_CP013729.1"/>
</dbReference>
<accession>A0A0U3L7A5</accession>
<dbReference type="PRINTS" id="PR00120">
    <property type="entry name" value="HATPASE"/>
</dbReference>
<dbReference type="Gene3D" id="2.70.150.10">
    <property type="entry name" value="Calcium-transporting ATPase, cytoplasmic transduction domain A"/>
    <property type="match status" value="1"/>
</dbReference>
<dbReference type="Gene3D" id="3.40.50.1000">
    <property type="entry name" value="HAD superfamily/HAD-like"/>
    <property type="match status" value="2"/>
</dbReference>
<evidence type="ECO:0000259" key="10">
    <source>
        <dbReference type="Pfam" id="PF00690"/>
    </source>
</evidence>
<evidence type="ECO:0000256" key="2">
    <source>
        <dbReference type="ARBA" id="ARBA00022692"/>
    </source>
</evidence>
<keyword evidence="2" id="KW-0812">Transmembrane</keyword>
<feature type="domain" description="Cation-transporting P-type ATPase C-terminal" evidence="9">
    <location>
        <begin position="692"/>
        <end position="862"/>
    </location>
</feature>
<dbReference type="SFLD" id="SFLDG00002">
    <property type="entry name" value="C1.7:_P-type_atpase_like"/>
    <property type="match status" value="1"/>
</dbReference>
<name>A0A0U3L7A5_9BURK</name>
<dbReference type="InterPro" id="IPR018303">
    <property type="entry name" value="ATPase_P-typ_P_site"/>
</dbReference>
<dbReference type="STRING" id="76731.RD2015_2701"/>
<reference evidence="11 12" key="1">
    <citation type="submission" date="2015-12" db="EMBL/GenBank/DDBJ databases">
        <title>Complete genome of Roseateles depolymerans KCTC 42856.</title>
        <authorList>
            <person name="Kim K.M."/>
        </authorList>
    </citation>
    <scope>NUCLEOTIDE SEQUENCE [LARGE SCALE GENOMIC DNA]</scope>
    <source>
        <strain evidence="11 12">KCTC 42856</strain>
    </source>
</reference>
<evidence type="ECO:0000256" key="4">
    <source>
        <dbReference type="ARBA" id="ARBA00022840"/>
    </source>
</evidence>
<dbReference type="InterPro" id="IPR036412">
    <property type="entry name" value="HAD-like_sf"/>
</dbReference>
<dbReference type="InterPro" id="IPR059000">
    <property type="entry name" value="ATPase_P-type_domA"/>
</dbReference>
<dbReference type="KEGG" id="rdp:RD2015_2701"/>
<dbReference type="Gene3D" id="3.40.1110.10">
    <property type="entry name" value="Calcium-transporting ATPase, cytoplasmic domain N"/>
    <property type="match status" value="2"/>
</dbReference>
<feature type="domain" description="P-type ATPase A" evidence="8">
    <location>
        <begin position="94"/>
        <end position="227"/>
    </location>
</feature>
<dbReference type="InterPro" id="IPR023298">
    <property type="entry name" value="ATPase_P-typ_TM_dom_sf"/>
</dbReference>